<proteinExistence type="predicted"/>
<gene>
    <name evidence="1" type="ORF">LCI18_007468</name>
</gene>
<reference evidence="1" key="1">
    <citation type="submission" date="2021-11" db="EMBL/GenBank/DDBJ databases">
        <title>Fusarium solani-melongenae Genome sequencing and assembly.</title>
        <authorList>
            <person name="Xie S."/>
            <person name="Huang L."/>
            <person name="Zhang X."/>
        </authorList>
    </citation>
    <scope>NUCLEOTIDE SEQUENCE</scope>
    <source>
        <strain evidence="1">CRI 24-3</strain>
    </source>
</reference>
<accession>A0ACD3Z5J8</accession>
<evidence type="ECO:0000313" key="2">
    <source>
        <dbReference type="Proteomes" id="UP000830768"/>
    </source>
</evidence>
<keyword evidence="2" id="KW-1185">Reference proteome</keyword>
<name>A0ACD3Z5J8_FUSSC</name>
<evidence type="ECO:0000313" key="1">
    <source>
        <dbReference type="EMBL" id="UPK96533.1"/>
    </source>
</evidence>
<protein>
    <submittedName>
        <fullName evidence="1">Uncharacterized protein</fullName>
    </submittedName>
</protein>
<dbReference type="Proteomes" id="UP000830768">
    <property type="component" value="Chromosome 6"/>
</dbReference>
<organism evidence="1 2">
    <name type="scientific">Fusarium solani subsp. cucurbitae</name>
    <name type="common">Neocosmosporum cucurbitae</name>
    <dbReference type="NCBI Taxonomy" id="2747967"/>
    <lineage>
        <taxon>Eukaryota</taxon>
        <taxon>Fungi</taxon>
        <taxon>Dikarya</taxon>
        <taxon>Ascomycota</taxon>
        <taxon>Pezizomycotina</taxon>
        <taxon>Sordariomycetes</taxon>
        <taxon>Hypocreomycetidae</taxon>
        <taxon>Hypocreales</taxon>
        <taxon>Nectriaceae</taxon>
        <taxon>Fusarium</taxon>
        <taxon>Fusarium solani species complex</taxon>
    </lineage>
</organism>
<sequence>MGPDPGCSLQTQFRFWPPASGPLSVHRKAELFPSSSRHIDAIQVSSKVPKVGDMFGSRRRGSAAADEERLASYELDWPSSQRWNPHYSVPRNSIDLDHVEPRFDSGLAKDVEHSRHVRLRRATRSMSYGRSKRDMDTKVAGIREAILEEQEEHEDFSNQALWIETVSELYMNELDNRARWDPRWLNITRRERFEGLESATVSVVDYLVDDTVQRSEPIATKMGLATALEERPADSQVRVIMVSDLSRFVMGALGQLYSIDPEFWYEHLVASGYSASDSGLKLKNAVWMNWAERETRFRHRALPGIGQRTEWNVPRRTKSRSWAHLRWGRLGLLHYLGRKGFYEDEIDKRVCDGRWTMERDVVLDKYGLLLTEKRRKRAEENLKDHKRKLKKEAEMRGLPQSSVHLKLESTSTRTKTSNVYRPYSTFHPVLPRNPGYWTNRDLRVMAPEGMGYWSSMDDQGRKTIVLVFDPPRSMAHDKTKEVTSSLTFMPRAMEFESYTEEELWRTAHPDETYLDPPPPARSKKQIKAEKKEARKQRLKDKKDKLQEKLAHGDEKTYETDSSYNSDTEYDEEYEQTLRDDYKAPQPCVRDRDFARKYSLSTLDLVYRYISKVPASELCRDDSLIPSVLTRLTLDDLWQLLAELRLMLDHIDADLGADLHMHLLESAGLMTRQNVGWVRSTLQELREWITHNKTTSLISNSPELAEELDELMADLQSLQSRSEQTLNLLVASTGLAQSTLVIDQTSGINKLTELAFFFVPLSFITSVFSMQVAELTDTPPKIWTWGLSLSLVFLMTYLIRTMLRSPSIRVYAMSARVTMLNRFTSSRSASRRLNSVGNRAIARFLILFCTVIAFVFTAVGLSLLYLFIVYFGIWAGAVGTALYFIITRWPEPTVLAPCFLSIVVAAGGASVTWYWHKEIEDHALRALERTLDKFKTLFPESWLLDAVDDEDLAQEGVKTYGRQAIVAI</sequence>
<dbReference type="EMBL" id="CP090035">
    <property type="protein sequence ID" value="UPK96533.1"/>
    <property type="molecule type" value="Genomic_DNA"/>
</dbReference>